<evidence type="ECO:0000313" key="3">
    <source>
        <dbReference type="Proteomes" id="UP000236893"/>
    </source>
</evidence>
<dbReference type="Proteomes" id="UP000236893">
    <property type="component" value="Unassembled WGS sequence"/>
</dbReference>
<feature type="chain" id="PRO_5015477880" description="Asparagine synthetase B" evidence="1">
    <location>
        <begin position="21"/>
        <end position="191"/>
    </location>
</feature>
<dbReference type="OrthoDB" id="195456at2"/>
<dbReference type="InterPro" id="IPR021314">
    <property type="entry name" value="DUF2911"/>
</dbReference>
<proteinExistence type="predicted"/>
<evidence type="ECO:0000256" key="1">
    <source>
        <dbReference type="SAM" id="SignalP"/>
    </source>
</evidence>
<keyword evidence="3" id="KW-1185">Reference proteome</keyword>
<gene>
    <name evidence="2" type="ORF">C3K47_01420</name>
</gene>
<evidence type="ECO:0000313" key="2">
    <source>
        <dbReference type="EMBL" id="POY39183.1"/>
    </source>
</evidence>
<keyword evidence="1" id="KW-0732">Signal</keyword>
<comment type="caution">
    <text evidence="2">The sequence shown here is derived from an EMBL/GenBank/DDBJ whole genome shotgun (WGS) entry which is preliminary data.</text>
</comment>
<sequence>MKKFSLAIMAFVAFTSSSIAQTKDSIQIIPIDKSPADIVYYPARAAFERDITKSPIARVIYSRPQKNGREIFGKLQDYGTVWRTGANESTEVKFYKDVKIGNKVITAGEYSLFTIPNKDKWTVILNSVNDKWGAYFYDKSKDVIRIDVPVKTPANPIEVFTILFKDDNSSGAKMVMGWDNCYVELPIKFQN</sequence>
<dbReference type="EMBL" id="PQVF01000001">
    <property type="protein sequence ID" value="POY39183.1"/>
    <property type="molecule type" value="Genomic_DNA"/>
</dbReference>
<reference evidence="2 3" key="1">
    <citation type="submission" date="2018-01" db="EMBL/GenBank/DDBJ databases">
        <authorList>
            <person name="Gaut B.S."/>
            <person name="Morton B.R."/>
            <person name="Clegg M.T."/>
            <person name="Duvall M.R."/>
        </authorList>
    </citation>
    <scope>NUCLEOTIDE SEQUENCE [LARGE SCALE GENOMIC DNA]</scope>
    <source>
        <strain evidence="2 3">HR-AV</strain>
    </source>
</reference>
<protein>
    <recommendedName>
        <fullName evidence="4">Asparagine synthetase B</fullName>
    </recommendedName>
</protein>
<accession>A0A2S5AAP9</accession>
<dbReference type="Pfam" id="PF11138">
    <property type="entry name" value="DUF2911"/>
    <property type="match status" value="1"/>
</dbReference>
<evidence type="ECO:0008006" key="4">
    <source>
        <dbReference type="Google" id="ProtNLM"/>
    </source>
</evidence>
<feature type="signal peptide" evidence="1">
    <location>
        <begin position="1"/>
        <end position="20"/>
    </location>
</feature>
<dbReference type="AlphaFoldDB" id="A0A2S5AAP9"/>
<name>A0A2S5AAP9_9SPHI</name>
<organism evidence="2 3">
    <name type="scientific">Solitalea longa</name>
    <dbReference type="NCBI Taxonomy" id="2079460"/>
    <lineage>
        <taxon>Bacteria</taxon>
        <taxon>Pseudomonadati</taxon>
        <taxon>Bacteroidota</taxon>
        <taxon>Sphingobacteriia</taxon>
        <taxon>Sphingobacteriales</taxon>
        <taxon>Sphingobacteriaceae</taxon>
        <taxon>Solitalea</taxon>
    </lineage>
</organism>